<evidence type="ECO:0000313" key="1">
    <source>
        <dbReference type="EMBL" id="MFC5408837.1"/>
    </source>
</evidence>
<dbReference type="PIRSF" id="PIRSF014728">
    <property type="entry name" value="PqaA"/>
    <property type="match status" value="1"/>
</dbReference>
<sequence>MIPTLKTNAMLKPLSTSLLFLLTLFFLSFDAPKKVPITPATALQSYLNNGDKTYQWEMKDSFDMGDVKAYNLLLTSQKWREHTWRHQLTVLVPKENQYDGALLFITGGSNKSEQPNWNAKGKDDKVVQGLAGIAQKNKAIVTLLRQTPNQPLYDNLTEDALISFTLHNFKKDGDYSWPLLFPMVKSAVRAMDAVQEFSKQTLQHDLNRFVVSGASKRGWTTWLTGANDKRVTAIAPMVIDILNMPVSLDYQVKVWKDYSVQIEDYVKLGIPQTARTENGNAISTMVDPYMYRKNLTMPKMIFMGTNDEYWVVDNIKNYFDDIPGQNLIHYVPNAGHSLGDGKSAFEGLGAFFGMTMAKKPYPICKWDISTTKKDVTVSVKTTPDALVDVIVWSANSPDSDFRNETWTSRSLGIKNKSKVEVSETYPASGYRAFYVDLKYADPNGGTYTESTRMFVTDNDEVFLKPSTFQ</sequence>
<dbReference type="SUPFAM" id="SSF53474">
    <property type="entry name" value="alpha/beta-Hydrolases"/>
    <property type="match status" value="1"/>
</dbReference>
<dbReference type="Proteomes" id="UP001596106">
    <property type="component" value="Unassembled WGS sequence"/>
</dbReference>
<comment type="caution">
    <text evidence="1">The sequence shown here is derived from an EMBL/GenBank/DDBJ whole genome shotgun (WGS) entry which is preliminary data.</text>
</comment>
<name>A0ABW0I9K3_9BACT</name>
<keyword evidence="2" id="KW-1185">Reference proteome</keyword>
<evidence type="ECO:0000313" key="2">
    <source>
        <dbReference type="Proteomes" id="UP001596106"/>
    </source>
</evidence>
<protein>
    <submittedName>
        <fullName evidence="1">PhoPQ-activated pathogenicity-related family protein</fullName>
    </submittedName>
</protein>
<gene>
    <name evidence="1" type="ORF">ACFPMF_05940</name>
</gene>
<dbReference type="PANTHER" id="PTHR31497:SF0">
    <property type="entry name" value="AUTOCRINE PROLIFERATION REPRESSOR PROTEIN A"/>
    <property type="match status" value="1"/>
</dbReference>
<dbReference type="InterPro" id="IPR009199">
    <property type="entry name" value="PhoPQ-act_pathogen-rel_PqaA"/>
</dbReference>
<dbReference type="InterPro" id="IPR029058">
    <property type="entry name" value="AB_hydrolase_fold"/>
</dbReference>
<proteinExistence type="predicted"/>
<accession>A0ABW0I9K3</accession>
<organism evidence="1 2">
    <name type="scientific">Larkinella bovis</name>
    <dbReference type="NCBI Taxonomy" id="683041"/>
    <lineage>
        <taxon>Bacteria</taxon>
        <taxon>Pseudomonadati</taxon>
        <taxon>Bacteroidota</taxon>
        <taxon>Cytophagia</taxon>
        <taxon>Cytophagales</taxon>
        <taxon>Spirosomataceae</taxon>
        <taxon>Larkinella</taxon>
    </lineage>
</organism>
<dbReference type="PANTHER" id="PTHR31497">
    <property type="entry name" value="AUTOCRINE PROLIFERATION REPRESSOR PROTEIN A"/>
    <property type="match status" value="1"/>
</dbReference>
<dbReference type="EMBL" id="JBHSMA010000001">
    <property type="protein sequence ID" value="MFC5408837.1"/>
    <property type="molecule type" value="Genomic_DNA"/>
</dbReference>
<dbReference type="Pfam" id="PF10142">
    <property type="entry name" value="PhoPQ_related"/>
    <property type="match status" value="1"/>
</dbReference>
<dbReference type="RefSeq" id="WP_379842104.1">
    <property type="nucleotide sequence ID" value="NZ_JBHSMA010000001.1"/>
</dbReference>
<reference evidence="2" key="1">
    <citation type="journal article" date="2019" name="Int. J. Syst. Evol. Microbiol.">
        <title>The Global Catalogue of Microorganisms (GCM) 10K type strain sequencing project: providing services to taxonomists for standard genome sequencing and annotation.</title>
        <authorList>
            <consortium name="The Broad Institute Genomics Platform"/>
            <consortium name="The Broad Institute Genome Sequencing Center for Infectious Disease"/>
            <person name="Wu L."/>
            <person name="Ma J."/>
        </authorList>
    </citation>
    <scope>NUCLEOTIDE SEQUENCE [LARGE SCALE GENOMIC DNA]</scope>
    <source>
        <strain evidence="2">CCUG 55250</strain>
    </source>
</reference>
<dbReference type="Gene3D" id="3.40.50.1820">
    <property type="entry name" value="alpha/beta hydrolase"/>
    <property type="match status" value="1"/>
</dbReference>